<keyword evidence="7" id="KW-0503">Monooxygenase</keyword>
<organism evidence="8 9">
    <name type="scientific">Knufia peltigerae</name>
    <dbReference type="NCBI Taxonomy" id="1002370"/>
    <lineage>
        <taxon>Eukaryota</taxon>
        <taxon>Fungi</taxon>
        <taxon>Dikarya</taxon>
        <taxon>Ascomycota</taxon>
        <taxon>Pezizomycotina</taxon>
        <taxon>Eurotiomycetes</taxon>
        <taxon>Chaetothyriomycetidae</taxon>
        <taxon>Chaetothyriales</taxon>
        <taxon>Trichomeriaceae</taxon>
        <taxon>Knufia</taxon>
    </lineage>
</organism>
<evidence type="ECO:0000256" key="4">
    <source>
        <dbReference type="ARBA" id="ARBA00022827"/>
    </source>
</evidence>
<evidence type="ECO:0000256" key="2">
    <source>
        <dbReference type="ARBA" id="ARBA00010139"/>
    </source>
</evidence>
<evidence type="ECO:0000256" key="6">
    <source>
        <dbReference type="ARBA" id="ARBA00023002"/>
    </source>
</evidence>
<keyword evidence="9" id="KW-1185">Reference proteome</keyword>
<name>A0AA38Y5B2_9EURO</name>
<keyword evidence="4" id="KW-0274">FAD</keyword>
<evidence type="ECO:0000256" key="3">
    <source>
        <dbReference type="ARBA" id="ARBA00022630"/>
    </source>
</evidence>
<dbReference type="PANTHER" id="PTHR43098">
    <property type="entry name" value="L-ORNITHINE N(5)-MONOOXYGENASE-RELATED"/>
    <property type="match status" value="1"/>
</dbReference>
<proteinExistence type="inferred from homology"/>
<dbReference type="GO" id="GO:0004499">
    <property type="term" value="F:N,N-dimethylaniline monooxygenase activity"/>
    <property type="evidence" value="ECO:0007669"/>
    <property type="project" value="InterPro"/>
</dbReference>
<gene>
    <name evidence="8" type="ORF">H2204_005664</name>
</gene>
<comment type="cofactor">
    <cofactor evidence="1">
        <name>FAD</name>
        <dbReference type="ChEBI" id="CHEBI:57692"/>
    </cofactor>
</comment>
<dbReference type="InterPro" id="IPR020946">
    <property type="entry name" value="Flavin_mOase-like"/>
</dbReference>
<keyword evidence="5" id="KW-0521">NADP</keyword>
<protein>
    <recommendedName>
        <fullName evidence="10">FAD/NAD(P)-binding domain-containing protein</fullName>
    </recommendedName>
</protein>
<dbReference type="AlphaFoldDB" id="A0AA38Y5B2"/>
<dbReference type="PRINTS" id="PR00469">
    <property type="entry name" value="PNDRDTASEII"/>
</dbReference>
<evidence type="ECO:0000313" key="8">
    <source>
        <dbReference type="EMBL" id="KAJ9635704.1"/>
    </source>
</evidence>
<evidence type="ECO:0000256" key="7">
    <source>
        <dbReference type="ARBA" id="ARBA00023033"/>
    </source>
</evidence>
<dbReference type="Pfam" id="PF00743">
    <property type="entry name" value="FMO-like"/>
    <property type="match status" value="1"/>
</dbReference>
<evidence type="ECO:0008006" key="10">
    <source>
        <dbReference type="Google" id="ProtNLM"/>
    </source>
</evidence>
<evidence type="ECO:0000313" key="9">
    <source>
        <dbReference type="Proteomes" id="UP001172681"/>
    </source>
</evidence>
<dbReference type="Proteomes" id="UP001172681">
    <property type="component" value="Unassembled WGS sequence"/>
</dbReference>
<evidence type="ECO:0000256" key="5">
    <source>
        <dbReference type="ARBA" id="ARBA00022857"/>
    </source>
</evidence>
<dbReference type="InterPro" id="IPR050775">
    <property type="entry name" value="FAD-binding_Monooxygenases"/>
</dbReference>
<reference evidence="8" key="1">
    <citation type="submission" date="2022-10" db="EMBL/GenBank/DDBJ databases">
        <title>Culturing micro-colonial fungi from biological soil crusts in the Mojave desert and describing Neophaeococcomyces mojavensis, and introducing the new genera and species Taxawa tesnikishii.</title>
        <authorList>
            <person name="Kurbessoian T."/>
            <person name="Stajich J.E."/>
        </authorList>
    </citation>
    <scope>NUCLEOTIDE SEQUENCE</scope>
    <source>
        <strain evidence="8">TK_35</strain>
    </source>
</reference>
<sequence length="563" mass="63103">MSNHHENDTPIHLDAVVIGAGLSGIASLYRLRKAGLKVKAFEAGSGFGGVWFWNRYPGARVDSEYPLYQLNIPEAHQSWDWDYKFPAQKELSDYFNHLDKVLDLSKDVYFNSEVTSVRYRDGLWTVRTAQRTATCKYLALAAGALHRTHRPDFPGLDNFGGEIYHTASWPDDIDLQGKRVAVIGAGATGVQVVQELAKQVDYLLVCVRNPSYCLPMGQKKISDEEKVATRAHVQETLCQVRNTLAGYPAKQSPGSLWDRSTEEREALWETLFAQGGFNFLQGNYNEMLVDPKANREIYNFWAKKTRARVTDPVKRDIIAPVEPPYPFGTRRTPLDQDYYECLNQSNVELISLRDTPIARFNKSGFIAEDGKQKDFDVLVLATGFDSFTGSLTTMGLKTKDGLDIQDVWKDGVRTYLGIFVKGLPNAFLLYSPQAPTALANGPTLIECQADIMMETIQRLESIKAKSIEPKESAEAEWGELLEKMISPTLFRYAGSWWNGANIPGKKVQIFNYVGGLATYEKTCQEAVSTWKGFDIILDHHSEPVSQKTVKGSEEADLIKPIAA</sequence>
<dbReference type="PANTHER" id="PTHR43098:SF3">
    <property type="entry name" value="L-ORNITHINE N(5)-MONOOXYGENASE-RELATED"/>
    <property type="match status" value="1"/>
</dbReference>
<comment type="similarity">
    <text evidence="2">Belongs to the FAD-binding monooxygenase family.</text>
</comment>
<accession>A0AA38Y5B2</accession>
<evidence type="ECO:0000256" key="1">
    <source>
        <dbReference type="ARBA" id="ARBA00001974"/>
    </source>
</evidence>
<dbReference type="GO" id="GO:0050661">
    <property type="term" value="F:NADP binding"/>
    <property type="evidence" value="ECO:0007669"/>
    <property type="project" value="InterPro"/>
</dbReference>
<dbReference type="Gene3D" id="3.50.50.60">
    <property type="entry name" value="FAD/NAD(P)-binding domain"/>
    <property type="match status" value="2"/>
</dbReference>
<comment type="caution">
    <text evidence="8">The sequence shown here is derived from an EMBL/GenBank/DDBJ whole genome shotgun (WGS) entry which is preliminary data.</text>
</comment>
<dbReference type="InterPro" id="IPR036188">
    <property type="entry name" value="FAD/NAD-bd_sf"/>
</dbReference>
<dbReference type="GO" id="GO:0050660">
    <property type="term" value="F:flavin adenine dinucleotide binding"/>
    <property type="evidence" value="ECO:0007669"/>
    <property type="project" value="InterPro"/>
</dbReference>
<dbReference type="SUPFAM" id="SSF51905">
    <property type="entry name" value="FAD/NAD(P)-binding domain"/>
    <property type="match status" value="1"/>
</dbReference>
<dbReference type="EMBL" id="JAPDRN010000032">
    <property type="protein sequence ID" value="KAJ9635704.1"/>
    <property type="molecule type" value="Genomic_DNA"/>
</dbReference>
<keyword evidence="3" id="KW-0285">Flavoprotein</keyword>
<keyword evidence="6" id="KW-0560">Oxidoreductase</keyword>